<name>A0A7U5TJB9_ECOLX</name>
<gene>
    <name evidence="1" type="ORF">C3F40_10645</name>
</gene>
<dbReference type="RefSeq" id="WP_104457504.1">
    <property type="nucleotide sequence ID" value="NZ_CP026399.1"/>
</dbReference>
<proteinExistence type="predicted"/>
<dbReference type="AlphaFoldDB" id="A0A7U5TJB9"/>
<organism evidence="1 2">
    <name type="scientific">Escherichia coli</name>
    <dbReference type="NCBI Taxonomy" id="562"/>
    <lineage>
        <taxon>Bacteria</taxon>
        <taxon>Pseudomonadati</taxon>
        <taxon>Pseudomonadota</taxon>
        <taxon>Gammaproteobacteria</taxon>
        <taxon>Enterobacterales</taxon>
        <taxon>Enterobacteriaceae</taxon>
        <taxon>Escherichia</taxon>
    </lineage>
</organism>
<evidence type="ECO:0000313" key="2">
    <source>
        <dbReference type="Proteomes" id="UP000239554"/>
    </source>
</evidence>
<accession>A0A7U5TJB9</accession>
<dbReference type="Proteomes" id="UP000239554">
    <property type="component" value="Chromosome"/>
</dbReference>
<protein>
    <submittedName>
        <fullName evidence="1">Uncharacterized protein</fullName>
    </submittedName>
</protein>
<reference evidence="1 2" key="1">
    <citation type="journal article" date="2018" name="MBio">
        <title>Genomic Analysis of Hospital Plumbing Reveals Diverse Reservoir of Bacterial Plasmids Conferring Carbapenem Resistance.</title>
        <authorList>
            <consortium name="NISC Comparative Sequencing Program"/>
            <person name="Weingarten R.A."/>
            <person name="Johnson R.C."/>
            <person name="Conlan S."/>
            <person name="Ramsburg A.M."/>
            <person name="Dekker J.P."/>
            <person name="Lau A.F."/>
            <person name="Khil P."/>
            <person name="Odom R.T."/>
            <person name="Deming C."/>
            <person name="Park M."/>
            <person name="Thomas P.J."/>
            <person name="Henderson D.K."/>
            <person name="Palmore T.N."/>
            <person name="Segre J.A."/>
            <person name="Frank K.M."/>
        </authorList>
    </citation>
    <scope>NUCLEOTIDE SEQUENCE [LARGE SCALE GENOMIC DNA]</scope>
    <source>
        <strain evidence="1 2">ECONIH4</strain>
    </source>
</reference>
<evidence type="ECO:0000313" key="1">
    <source>
        <dbReference type="EMBL" id="AUY02217.1"/>
    </source>
</evidence>
<sequence>MLQSSADKACNVLVKKVRYLKDVRKITKMMNGKLIYSWLKWPCGEFFSLNYKLTKRIYFIRHSAANSRI</sequence>
<dbReference type="EMBL" id="CP026399">
    <property type="protein sequence ID" value="AUY02217.1"/>
    <property type="molecule type" value="Genomic_DNA"/>
</dbReference>